<dbReference type="Proteomes" id="UP001231649">
    <property type="component" value="Chromosome 11"/>
</dbReference>
<reference evidence="1" key="1">
    <citation type="submission" date="2023-03" db="EMBL/GenBank/DDBJ databases">
        <title>Chromosome-level genomes of two armyworms, Mythimna separata and Mythimna loreyi, provide insights into the biosynthesis and reception of sex pheromones.</title>
        <authorList>
            <person name="Zhao H."/>
        </authorList>
    </citation>
    <scope>NUCLEOTIDE SEQUENCE</scope>
    <source>
        <strain evidence="1">BeijingLab</strain>
    </source>
</reference>
<protein>
    <submittedName>
        <fullName evidence="1">Uncharacterized protein</fullName>
    </submittedName>
</protein>
<sequence>MIVSPNTIFLTVSMGVKIKPDHLKNPSFSLTTWCKAHWRGILSEFLSTLMLILLGCMSCVPVPGIDTSIYAPFAFGCVVMFNIQIFGHISGAFMNPTVTLASVIWGSTSIGLGVAYVVAECVGAVLGYGILIALSPIDLVSSGVCVTKPYTGVTVLQTLGIEICITAALSFICMSVWDPVNEHKQDSTAIKFGVTILGLSFVAGSLTGASMNPARSLGPAVWTGQWTQHWAYWVGPLTGSGLAAVMYKYVFFRRLRDEGNLDLNNEANDRQV</sequence>
<evidence type="ECO:0000313" key="1">
    <source>
        <dbReference type="EMBL" id="KAJ8733218.1"/>
    </source>
</evidence>
<name>A0ACC2R4F8_9NEOP</name>
<gene>
    <name evidence="1" type="ORF">PYW08_001516</name>
</gene>
<keyword evidence="2" id="KW-1185">Reference proteome</keyword>
<dbReference type="EMBL" id="CM056787">
    <property type="protein sequence ID" value="KAJ8733218.1"/>
    <property type="molecule type" value="Genomic_DNA"/>
</dbReference>
<accession>A0ACC2R4F8</accession>
<comment type="caution">
    <text evidence="1">The sequence shown here is derived from an EMBL/GenBank/DDBJ whole genome shotgun (WGS) entry which is preliminary data.</text>
</comment>
<proteinExistence type="predicted"/>
<evidence type="ECO:0000313" key="2">
    <source>
        <dbReference type="Proteomes" id="UP001231649"/>
    </source>
</evidence>
<organism evidence="1 2">
    <name type="scientific">Mythimna loreyi</name>
    <dbReference type="NCBI Taxonomy" id="667449"/>
    <lineage>
        <taxon>Eukaryota</taxon>
        <taxon>Metazoa</taxon>
        <taxon>Ecdysozoa</taxon>
        <taxon>Arthropoda</taxon>
        <taxon>Hexapoda</taxon>
        <taxon>Insecta</taxon>
        <taxon>Pterygota</taxon>
        <taxon>Neoptera</taxon>
        <taxon>Endopterygota</taxon>
        <taxon>Lepidoptera</taxon>
        <taxon>Glossata</taxon>
        <taxon>Ditrysia</taxon>
        <taxon>Noctuoidea</taxon>
        <taxon>Noctuidae</taxon>
        <taxon>Noctuinae</taxon>
        <taxon>Hadenini</taxon>
        <taxon>Mythimna</taxon>
    </lineage>
</organism>